<dbReference type="EMBL" id="BAABME010003415">
    <property type="protein sequence ID" value="GAA0158715.1"/>
    <property type="molecule type" value="Genomic_DNA"/>
</dbReference>
<dbReference type="PANTHER" id="PTHR33437">
    <property type="entry name" value="OS06G0361200 PROTEIN"/>
    <property type="match status" value="1"/>
</dbReference>
<protein>
    <submittedName>
        <fullName evidence="1">Uncharacterized protein</fullName>
    </submittedName>
</protein>
<sequence length="352" mass="40631">MTTSSTLEEQVAALTRTLEKLTRYIQGQDDKISKLMVKKLIDLPEITHPDEAGKVDNPNYYKYHRLVGHPIEKFFVFKDKVLELTNEEMIILEEDNVASNQISIEFGTLDPVLISFSKEDDPKISKKDHIVSENSFSSRCEYDHQEERWTLVSREKRHGERMRKLTSVKRKTVEACLKRVLVKIFHPRTKQNSMELLESNVELPSQLRYYEEDESIVKEDPNKIPEQAHDEENCTFSITFTNENLFLGDDDHNRHLYVLGFTCEERVGSIMIDGGSTVNILPLKTLKQLGITVKDLLHSPLMIQGFNQGGQRALGTLSLYLKIEKWDRALGFMLLIPRPPKTCVIPDPKWVT</sequence>
<dbReference type="AlphaFoldDB" id="A0AAV3Q5D3"/>
<comment type="caution">
    <text evidence="1">The sequence shown here is derived from an EMBL/GenBank/DDBJ whole genome shotgun (WGS) entry which is preliminary data.</text>
</comment>
<accession>A0AAV3Q5D3</accession>
<evidence type="ECO:0000313" key="2">
    <source>
        <dbReference type="Proteomes" id="UP001454036"/>
    </source>
</evidence>
<evidence type="ECO:0000313" key="1">
    <source>
        <dbReference type="EMBL" id="GAA0158715.1"/>
    </source>
</evidence>
<organism evidence="1 2">
    <name type="scientific">Lithospermum erythrorhizon</name>
    <name type="common">Purple gromwell</name>
    <name type="synonym">Lithospermum officinale var. erythrorhizon</name>
    <dbReference type="NCBI Taxonomy" id="34254"/>
    <lineage>
        <taxon>Eukaryota</taxon>
        <taxon>Viridiplantae</taxon>
        <taxon>Streptophyta</taxon>
        <taxon>Embryophyta</taxon>
        <taxon>Tracheophyta</taxon>
        <taxon>Spermatophyta</taxon>
        <taxon>Magnoliopsida</taxon>
        <taxon>eudicotyledons</taxon>
        <taxon>Gunneridae</taxon>
        <taxon>Pentapetalae</taxon>
        <taxon>asterids</taxon>
        <taxon>lamiids</taxon>
        <taxon>Boraginales</taxon>
        <taxon>Boraginaceae</taxon>
        <taxon>Boraginoideae</taxon>
        <taxon>Lithospermeae</taxon>
        <taxon>Lithospermum</taxon>
    </lineage>
</organism>
<dbReference type="PANTHER" id="PTHR33437:SF2">
    <property type="entry name" value="OS06G0361200 PROTEIN"/>
    <property type="match status" value="1"/>
</dbReference>
<proteinExistence type="predicted"/>
<keyword evidence="2" id="KW-1185">Reference proteome</keyword>
<reference evidence="1 2" key="1">
    <citation type="submission" date="2024-01" db="EMBL/GenBank/DDBJ databases">
        <title>The complete chloroplast genome sequence of Lithospermum erythrorhizon: insights into the phylogenetic relationship among Boraginaceae species and the maternal lineages of purple gromwells.</title>
        <authorList>
            <person name="Okada T."/>
            <person name="Watanabe K."/>
        </authorList>
    </citation>
    <scope>NUCLEOTIDE SEQUENCE [LARGE SCALE GENOMIC DNA]</scope>
</reference>
<dbReference type="Proteomes" id="UP001454036">
    <property type="component" value="Unassembled WGS sequence"/>
</dbReference>
<name>A0AAV3Q5D3_LITER</name>
<gene>
    <name evidence="1" type="ORF">LIER_15664</name>
</gene>